<dbReference type="Pfam" id="PF01156">
    <property type="entry name" value="IU_nuc_hydro"/>
    <property type="match status" value="1"/>
</dbReference>
<dbReference type="InterPro" id="IPR023186">
    <property type="entry name" value="IUNH"/>
</dbReference>
<dbReference type="EMBL" id="MEHA01000019">
    <property type="protein sequence ID" value="ODR47718.1"/>
    <property type="molecule type" value="Genomic_DNA"/>
</dbReference>
<accession>A0A1E3AJY5</accession>
<evidence type="ECO:0000313" key="6">
    <source>
        <dbReference type="EMBL" id="ODR58184.1"/>
    </source>
</evidence>
<dbReference type="EC" id="3.2.2.8" evidence="4"/>
<keyword evidence="2 4" id="KW-0326">Glycosidase</keyword>
<dbReference type="InterPro" id="IPR001910">
    <property type="entry name" value="Inosine/uridine_hydrolase_dom"/>
</dbReference>
<proteinExistence type="predicted"/>
<dbReference type="SUPFAM" id="SSF53590">
    <property type="entry name" value="Nucleoside hydrolase"/>
    <property type="match status" value="1"/>
</dbReference>
<reference evidence="4 7" key="1">
    <citation type="submission" date="2016-07" db="EMBL/GenBank/DDBJ databases">
        <title>Characterization of isolates of Eisenbergiella tayi derived from blood cultures, using whole genome sequencing.</title>
        <authorList>
            <person name="Burdz T."/>
            <person name="Wiebe D."/>
            <person name="Huynh C."/>
            <person name="Bernard K."/>
        </authorList>
    </citation>
    <scope>NUCLEOTIDE SEQUENCE [LARGE SCALE GENOMIC DNA]</scope>
    <source>
        <strain evidence="4 7">NML 110608</strain>
    </source>
</reference>
<organism evidence="4 7">
    <name type="scientific">Eisenbergiella tayi</name>
    <dbReference type="NCBI Taxonomy" id="1432052"/>
    <lineage>
        <taxon>Bacteria</taxon>
        <taxon>Bacillati</taxon>
        <taxon>Bacillota</taxon>
        <taxon>Clostridia</taxon>
        <taxon>Lachnospirales</taxon>
        <taxon>Lachnospiraceae</taxon>
        <taxon>Eisenbergiella</taxon>
    </lineage>
</organism>
<dbReference type="EMBL" id="MEHD01000020">
    <property type="protein sequence ID" value="ODR58184.1"/>
    <property type="molecule type" value="Genomic_DNA"/>
</dbReference>
<feature type="domain" description="Inosine/uridine-preferring nucleoside hydrolase" evidence="3">
    <location>
        <begin position="18"/>
        <end position="250"/>
    </location>
</feature>
<dbReference type="EMBL" id="MCGH01000001">
    <property type="protein sequence ID" value="ODM09098.1"/>
    <property type="molecule type" value="Genomic_DNA"/>
</dbReference>
<reference evidence="5 8" key="3">
    <citation type="submission" date="2016-08" db="EMBL/GenBank/DDBJ databases">
        <authorList>
            <person name="Seilhamer J.J."/>
        </authorList>
    </citation>
    <scope>NUCLEOTIDE SEQUENCE [LARGE SCALE GENOMIC DNA]</scope>
    <source>
        <strain evidence="5 8">NML150140-1</strain>
    </source>
</reference>
<dbReference type="GO" id="GO:0050263">
    <property type="term" value="F:ribosylpyrimidine nucleosidase activity"/>
    <property type="evidence" value="ECO:0007669"/>
    <property type="project" value="UniProtKB-EC"/>
</dbReference>
<dbReference type="Proteomes" id="UP000094869">
    <property type="component" value="Unassembled WGS sequence"/>
</dbReference>
<name>A0A1E3AJY5_9FIRM</name>
<keyword evidence="1 4" id="KW-0378">Hydrolase</keyword>
<dbReference type="GO" id="GO:0005829">
    <property type="term" value="C:cytosol"/>
    <property type="evidence" value="ECO:0007669"/>
    <property type="project" value="TreeGrafter"/>
</dbReference>
<gene>
    <name evidence="4" type="primary">rihB_1</name>
    <name evidence="5" type="ORF">BEI59_22110</name>
    <name evidence="4" type="ORF">BEI61_00727</name>
    <name evidence="6" type="ORF">BEI63_09885</name>
</gene>
<dbReference type="AlphaFoldDB" id="A0A1E3AJY5"/>
<dbReference type="Proteomes" id="UP000094271">
    <property type="component" value="Unassembled WGS sequence"/>
</dbReference>
<evidence type="ECO:0000313" key="5">
    <source>
        <dbReference type="EMBL" id="ODR47718.1"/>
    </source>
</evidence>
<evidence type="ECO:0000313" key="4">
    <source>
        <dbReference type="EMBL" id="ODM09098.1"/>
    </source>
</evidence>
<dbReference type="Proteomes" id="UP000094067">
    <property type="component" value="Unassembled WGS sequence"/>
</dbReference>
<dbReference type="Gene3D" id="3.90.245.10">
    <property type="entry name" value="Ribonucleoside hydrolase-like"/>
    <property type="match status" value="1"/>
</dbReference>
<dbReference type="GO" id="GO:0008477">
    <property type="term" value="F:purine nucleosidase activity"/>
    <property type="evidence" value="ECO:0007669"/>
    <property type="project" value="TreeGrafter"/>
</dbReference>
<evidence type="ECO:0000259" key="3">
    <source>
        <dbReference type="Pfam" id="PF01156"/>
    </source>
</evidence>
<dbReference type="InterPro" id="IPR036452">
    <property type="entry name" value="Ribo_hydro-like"/>
</dbReference>
<comment type="caution">
    <text evidence="4">The sequence shown here is derived from an EMBL/GenBank/DDBJ whole genome shotgun (WGS) entry which is preliminary data.</text>
</comment>
<sequence length="308" mass="34950">MRYQNYEFQVPREKVIRVITDTDAKNEADDPFAVVHTLLSPRFENVGLIAAHFGTDRAADSMEQSFGELQKILSLMDIPEENLLFRGADRPLPSPGEPVDSEGARLIIREAMREDDRPLFVTFMGPLTDIASAYLLEPAIAGRLTVIWIGGGRYPAGGPEFNLENDIHAANVVFSSPIPLWQVPKNVYEMMPVSFAELECRVLPQGVLGKYLFEQLLACQMEETSRKSPFRTGETWVLGDSPAPGLLLYEHRFCFDWIGAPLITRDMTYVHTKQYRPIRVYNSVDPRLILEDFYCKLSLFAEKERTGK</sequence>
<keyword evidence="9" id="KW-1185">Reference proteome</keyword>
<dbReference type="PANTHER" id="PTHR12304">
    <property type="entry name" value="INOSINE-URIDINE PREFERRING NUCLEOSIDE HYDROLASE"/>
    <property type="match status" value="1"/>
</dbReference>
<dbReference type="RefSeq" id="WP_069151272.1">
    <property type="nucleotide sequence ID" value="NZ_DBFYTW010000063.1"/>
</dbReference>
<dbReference type="PANTHER" id="PTHR12304:SF4">
    <property type="entry name" value="URIDINE NUCLEOSIDASE"/>
    <property type="match status" value="1"/>
</dbReference>
<evidence type="ECO:0000256" key="1">
    <source>
        <dbReference type="ARBA" id="ARBA00022801"/>
    </source>
</evidence>
<evidence type="ECO:0000256" key="2">
    <source>
        <dbReference type="ARBA" id="ARBA00023295"/>
    </source>
</evidence>
<dbReference type="GO" id="GO:0006152">
    <property type="term" value="P:purine nucleoside catabolic process"/>
    <property type="evidence" value="ECO:0007669"/>
    <property type="project" value="TreeGrafter"/>
</dbReference>
<protein>
    <submittedName>
        <fullName evidence="4 5">Nucleoside hydrolase</fullName>
        <ecNumber evidence="4">3.2.2.8</ecNumber>
    </submittedName>
</protein>
<dbReference type="PATRIC" id="fig|1432052.4.peg.824"/>
<dbReference type="OrthoDB" id="2530052at2"/>
<evidence type="ECO:0000313" key="7">
    <source>
        <dbReference type="Proteomes" id="UP000094067"/>
    </source>
</evidence>
<evidence type="ECO:0000313" key="8">
    <source>
        <dbReference type="Proteomes" id="UP000094271"/>
    </source>
</evidence>
<reference evidence="6 9" key="2">
    <citation type="submission" date="2016-08" db="EMBL/GenBank/DDBJ databases">
        <title>Characterization of Isolates of Eisenbergiella tayi Derived from Blood Cultures, Using Whole Genome Sequencing.</title>
        <authorList>
            <person name="Bernier A.-M."/>
            <person name="Burdz T."/>
            <person name="Wiebe D."/>
            <person name="Bernard K."/>
        </authorList>
    </citation>
    <scope>NUCLEOTIDE SEQUENCE [LARGE SCALE GENOMIC DNA]</scope>
    <source>
        <strain evidence="6 9">NML120146</strain>
    </source>
</reference>
<evidence type="ECO:0000313" key="9">
    <source>
        <dbReference type="Proteomes" id="UP000094869"/>
    </source>
</evidence>